<dbReference type="RefSeq" id="WP_166197005.1">
    <property type="nucleotide sequence ID" value="NZ_JAAOIV010000008.1"/>
</dbReference>
<dbReference type="GO" id="GO:0016810">
    <property type="term" value="F:hydrolase activity, acting on carbon-nitrogen (but not peptide) bonds"/>
    <property type="evidence" value="ECO:0007669"/>
    <property type="project" value="InterPro"/>
</dbReference>
<dbReference type="Proteomes" id="UP000744769">
    <property type="component" value="Unassembled WGS sequence"/>
</dbReference>
<dbReference type="PANTHER" id="PTHR34216">
    <property type="match status" value="1"/>
</dbReference>
<dbReference type="Pfam" id="PF01522">
    <property type="entry name" value="Polysacc_deac_1"/>
    <property type="match status" value="1"/>
</dbReference>
<evidence type="ECO:0000259" key="4">
    <source>
        <dbReference type="Pfam" id="PF01522"/>
    </source>
</evidence>
<dbReference type="PROSITE" id="PS51257">
    <property type="entry name" value="PROKAR_LIPOPROTEIN"/>
    <property type="match status" value="1"/>
</dbReference>
<evidence type="ECO:0000256" key="1">
    <source>
        <dbReference type="ARBA" id="ARBA00004613"/>
    </source>
</evidence>
<evidence type="ECO:0000313" key="6">
    <source>
        <dbReference type="Proteomes" id="UP000744769"/>
    </source>
</evidence>
<comment type="subcellular location">
    <subcellularLocation>
        <location evidence="1">Secreted</location>
    </subcellularLocation>
</comment>
<dbReference type="InterPro" id="IPR002509">
    <property type="entry name" value="NODB_dom"/>
</dbReference>
<dbReference type="GO" id="GO:0005576">
    <property type="term" value="C:extracellular region"/>
    <property type="evidence" value="ECO:0007669"/>
    <property type="project" value="UniProtKB-SubCell"/>
</dbReference>
<dbReference type="InterPro" id="IPR051398">
    <property type="entry name" value="Polysacch_Deacetylase"/>
</dbReference>
<keyword evidence="6" id="KW-1185">Reference proteome</keyword>
<feature type="signal peptide" evidence="3">
    <location>
        <begin position="1"/>
        <end position="22"/>
    </location>
</feature>
<evidence type="ECO:0000256" key="2">
    <source>
        <dbReference type="ARBA" id="ARBA00022729"/>
    </source>
</evidence>
<proteinExistence type="predicted"/>
<name>A0A967EHG7_9MICO</name>
<dbReference type="EMBL" id="JAAOIV010000008">
    <property type="protein sequence ID" value="NHN56328.1"/>
    <property type="molecule type" value="Genomic_DNA"/>
</dbReference>
<evidence type="ECO:0000256" key="3">
    <source>
        <dbReference type="SAM" id="SignalP"/>
    </source>
</evidence>
<accession>A0A967EHG7</accession>
<dbReference type="InterPro" id="IPR011330">
    <property type="entry name" value="Glyco_hydro/deAcase_b/a-brl"/>
</dbReference>
<dbReference type="PANTHER" id="PTHR34216:SF3">
    <property type="entry name" value="POLY-BETA-1,6-N-ACETYL-D-GLUCOSAMINE N-DEACETYLASE"/>
    <property type="match status" value="1"/>
</dbReference>
<organism evidence="5 6">
    <name type="scientific">Metallococcus carri</name>
    <dbReference type="NCBI Taxonomy" id="1656884"/>
    <lineage>
        <taxon>Bacteria</taxon>
        <taxon>Bacillati</taxon>
        <taxon>Actinomycetota</taxon>
        <taxon>Actinomycetes</taxon>
        <taxon>Micrococcales</taxon>
        <taxon>Dermacoccaceae</taxon>
        <taxon>Metallococcus</taxon>
    </lineage>
</organism>
<dbReference type="AlphaFoldDB" id="A0A967EHG7"/>
<gene>
    <name evidence="5" type="ORF">G9U51_11125</name>
</gene>
<evidence type="ECO:0000313" key="5">
    <source>
        <dbReference type="EMBL" id="NHN56328.1"/>
    </source>
</evidence>
<dbReference type="SUPFAM" id="SSF88713">
    <property type="entry name" value="Glycoside hydrolase/deacetylase"/>
    <property type="match status" value="1"/>
</dbReference>
<reference evidence="5" key="1">
    <citation type="submission" date="2020-03" db="EMBL/GenBank/DDBJ databases">
        <title>Draft sequencing of Calidifontibacter sp. DB0510.</title>
        <authorList>
            <person name="Kim D.-U."/>
        </authorList>
    </citation>
    <scope>NUCLEOTIDE SEQUENCE</scope>
    <source>
        <strain evidence="5">DB0510</strain>
    </source>
</reference>
<comment type="caution">
    <text evidence="5">The sequence shown here is derived from an EMBL/GenBank/DDBJ whole genome shotgun (WGS) entry which is preliminary data.</text>
</comment>
<dbReference type="Gene3D" id="3.20.20.370">
    <property type="entry name" value="Glycoside hydrolase/deacetylase"/>
    <property type="match status" value="1"/>
</dbReference>
<protein>
    <submittedName>
        <fullName evidence="5">Polysaccharide deacetylase family protein</fullName>
    </submittedName>
</protein>
<feature type="chain" id="PRO_5036800507" evidence="3">
    <location>
        <begin position="23"/>
        <end position="434"/>
    </location>
</feature>
<dbReference type="GO" id="GO:0005975">
    <property type="term" value="P:carbohydrate metabolic process"/>
    <property type="evidence" value="ECO:0007669"/>
    <property type="project" value="InterPro"/>
</dbReference>
<feature type="domain" description="NodB homology" evidence="4">
    <location>
        <begin position="276"/>
        <end position="339"/>
    </location>
</feature>
<sequence length="434" mass="47072">MARTRGWWVIGAVTALTVAACAAPSVGSLGATDGRATLAGSAAEDPTQVLIADALRLADSYDYDAALALLRGRTGAAIERTVRQINARKASASAYPMDRAISHLFWHSLVVDPQRAFRGPIAAGFEQYMVTVTEFRRQLQDLYERGYVLVHPQRIAAPGADGTMTRQPIVLPPGKKPLVLSVDDVSYYTYMDGKGFASRLKVGANGRIVNDYTDATGRTTSGSYDVLPIVDDFVRAHPDFSYRGDKGTLALTGYNGVLGYRTSIREYGDNPTTRAQIAEATTVARAITADGWQFASHTWGHRNVGRDSLAMLTADAQRWTREVQPIVGPTRSFVFPFGADISGIRPYGPDNAKYELLHKTLGFDYLFPIDASTPAWMQVAGGSLRQARVNVDGLSMQRALGNSNDVLWTFFDVAASVDPDRPMPVPGDTSNAGR</sequence>
<keyword evidence="2 3" id="KW-0732">Signal</keyword>